<dbReference type="Pfam" id="PF03054">
    <property type="entry name" value="tRNA_Me_trans"/>
    <property type="match status" value="1"/>
</dbReference>
<organism evidence="1">
    <name type="scientific">marine metagenome</name>
    <dbReference type="NCBI Taxonomy" id="408172"/>
    <lineage>
        <taxon>unclassified sequences</taxon>
        <taxon>metagenomes</taxon>
        <taxon>ecological metagenomes</taxon>
    </lineage>
</organism>
<proteinExistence type="predicted"/>
<sequence length="145" mass="16408">MSGGVDSAVAASILIEQGHNVEGLFMKNWEENSEYCSAEADYKDALQVCDTLGIPLRSVNFAKEYWDRVFQHFLNEYKNGRTPNPDILCNTEIKFKEFLQYALDLGADKIATGHYVRNYESSGTVQLLKGFDPGKDQSYFLYGLN</sequence>
<dbReference type="AlphaFoldDB" id="A0A382F8U3"/>
<dbReference type="EMBL" id="UINC01048280">
    <property type="protein sequence ID" value="SVB58633.1"/>
    <property type="molecule type" value="Genomic_DNA"/>
</dbReference>
<dbReference type="PANTHER" id="PTHR11933">
    <property type="entry name" value="TRNA 5-METHYLAMINOMETHYL-2-THIOURIDYLATE -METHYLTRANSFERASE"/>
    <property type="match status" value="1"/>
</dbReference>
<accession>A0A382F8U3</accession>
<dbReference type="PANTHER" id="PTHR11933:SF5">
    <property type="entry name" value="MITOCHONDRIAL TRNA-SPECIFIC 2-THIOURIDYLASE 1"/>
    <property type="match status" value="1"/>
</dbReference>
<protein>
    <submittedName>
        <fullName evidence="1">Uncharacterized protein</fullName>
    </submittedName>
</protein>
<dbReference type="SUPFAM" id="SSF52402">
    <property type="entry name" value="Adenine nucleotide alpha hydrolases-like"/>
    <property type="match status" value="1"/>
</dbReference>
<feature type="non-terminal residue" evidence="1">
    <location>
        <position position="145"/>
    </location>
</feature>
<reference evidence="1" key="1">
    <citation type="submission" date="2018-05" db="EMBL/GenBank/DDBJ databases">
        <authorList>
            <person name="Lanie J.A."/>
            <person name="Ng W.-L."/>
            <person name="Kazmierczak K.M."/>
            <person name="Andrzejewski T.M."/>
            <person name="Davidsen T.M."/>
            <person name="Wayne K.J."/>
            <person name="Tettelin H."/>
            <person name="Glass J.I."/>
            <person name="Rusch D."/>
            <person name="Podicherti R."/>
            <person name="Tsui H.-C.T."/>
            <person name="Winkler M.E."/>
        </authorList>
    </citation>
    <scope>NUCLEOTIDE SEQUENCE</scope>
</reference>
<evidence type="ECO:0000313" key="1">
    <source>
        <dbReference type="EMBL" id="SVB58633.1"/>
    </source>
</evidence>
<dbReference type="Gene3D" id="3.40.50.620">
    <property type="entry name" value="HUPs"/>
    <property type="match status" value="1"/>
</dbReference>
<gene>
    <name evidence="1" type="ORF">METZ01_LOCUS211487</name>
</gene>
<dbReference type="GO" id="GO:0002143">
    <property type="term" value="P:tRNA wobble position uridine thiolation"/>
    <property type="evidence" value="ECO:0007669"/>
    <property type="project" value="TreeGrafter"/>
</dbReference>
<name>A0A382F8U3_9ZZZZ</name>
<dbReference type="InterPro" id="IPR014729">
    <property type="entry name" value="Rossmann-like_a/b/a_fold"/>
</dbReference>